<dbReference type="GO" id="GO:0044325">
    <property type="term" value="F:transmembrane transporter binding"/>
    <property type="evidence" value="ECO:0007669"/>
    <property type="project" value="TreeGrafter"/>
</dbReference>
<keyword evidence="2" id="KW-1185">Reference proteome</keyword>
<organism evidence="1 2">
    <name type="scientific">Meganyctiphanes norvegica</name>
    <name type="common">Northern krill</name>
    <name type="synonym">Thysanopoda norvegica</name>
    <dbReference type="NCBI Taxonomy" id="48144"/>
    <lineage>
        <taxon>Eukaryota</taxon>
        <taxon>Metazoa</taxon>
        <taxon>Ecdysozoa</taxon>
        <taxon>Arthropoda</taxon>
        <taxon>Crustacea</taxon>
        <taxon>Multicrustacea</taxon>
        <taxon>Malacostraca</taxon>
        <taxon>Eumalacostraca</taxon>
        <taxon>Eucarida</taxon>
        <taxon>Euphausiacea</taxon>
        <taxon>Euphausiidae</taxon>
        <taxon>Meganyctiphanes</taxon>
    </lineage>
</organism>
<comment type="caution">
    <text evidence="1">The sequence shown here is derived from an EMBL/GenBank/DDBJ whole genome shotgun (WGS) entry which is preliminary data.</text>
</comment>
<dbReference type="GO" id="GO:2000009">
    <property type="term" value="P:negative regulation of protein localization to cell surface"/>
    <property type="evidence" value="ECO:0007669"/>
    <property type="project" value="TreeGrafter"/>
</dbReference>
<dbReference type="PANTHER" id="PTHR16528:SF2">
    <property type="entry name" value="GOLGI-ASSOCIATED PDZ AND COILED-COIL MOTIF-CONTAINING PROTEIN"/>
    <property type="match status" value="1"/>
</dbReference>
<dbReference type="GO" id="GO:0005794">
    <property type="term" value="C:Golgi apparatus"/>
    <property type="evidence" value="ECO:0007669"/>
    <property type="project" value="InterPro"/>
</dbReference>
<dbReference type="EMBL" id="CAXKWB010090840">
    <property type="protein sequence ID" value="CAL4215358.1"/>
    <property type="molecule type" value="Genomic_DNA"/>
</dbReference>
<evidence type="ECO:0008006" key="3">
    <source>
        <dbReference type="Google" id="ProtNLM"/>
    </source>
</evidence>
<dbReference type="AlphaFoldDB" id="A0AAV2SPF7"/>
<protein>
    <recommendedName>
        <fullName evidence="3">Golgi-associated PDZ and coiled-coil motif-containing protein</fullName>
    </recommendedName>
</protein>
<dbReference type="Proteomes" id="UP001497623">
    <property type="component" value="Unassembled WGS sequence"/>
</dbReference>
<accession>A0AAV2SPF7</accession>
<evidence type="ECO:0000313" key="1">
    <source>
        <dbReference type="EMBL" id="CAL4215358.1"/>
    </source>
</evidence>
<dbReference type="InterPro" id="IPR038879">
    <property type="entry name" value="GOPC"/>
</dbReference>
<sequence length="139" mass="15761">QLANGAMAATNVSFRWLDILEKEFDKTFVDLDIIIGEVDTYDVDETDFVPAARIRLEALSSCFAQLIHKAQTIFQTNAKLEAELLYLRQEAAEGLAFRKIAEEENRELLMRLHATQLQLHSVGGAIPDQQNSEKISRRL</sequence>
<dbReference type="GO" id="GO:0016020">
    <property type="term" value="C:membrane"/>
    <property type="evidence" value="ECO:0007669"/>
    <property type="project" value="TreeGrafter"/>
</dbReference>
<gene>
    <name evidence="1" type="ORF">MNOR_LOCUS38699</name>
</gene>
<dbReference type="PANTHER" id="PTHR16528">
    <property type="entry name" value="GOLGI-ASSOCIATED PDZ AND COILED-COIL MOTIF-CONTAINING"/>
    <property type="match status" value="1"/>
</dbReference>
<feature type="non-terminal residue" evidence="1">
    <location>
        <position position="1"/>
    </location>
</feature>
<proteinExistence type="predicted"/>
<evidence type="ECO:0000313" key="2">
    <source>
        <dbReference type="Proteomes" id="UP001497623"/>
    </source>
</evidence>
<dbReference type="GO" id="GO:0030140">
    <property type="term" value="C:trans-Golgi network transport vesicle"/>
    <property type="evidence" value="ECO:0007669"/>
    <property type="project" value="TreeGrafter"/>
</dbReference>
<reference evidence="1 2" key="1">
    <citation type="submission" date="2024-05" db="EMBL/GenBank/DDBJ databases">
        <authorList>
            <person name="Wallberg A."/>
        </authorList>
    </citation>
    <scope>NUCLEOTIDE SEQUENCE [LARGE SCALE GENOMIC DNA]</scope>
</reference>
<name>A0AAV2SPF7_MEGNR</name>
<feature type="non-terminal residue" evidence="1">
    <location>
        <position position="139"/>
    </location>
</feature>